<evidence type="ECO:0000313" key="3">
    <source>
        <dbReference type="Proteomes" id="UP000779900"/>
    </source>
</evidence>
<dbReference type="AlphaFoldDB" id="A0A938BSQ1"/>
<keyword evidence="1" id="KW-0812">Transmembrane</keyword>
<feature type="transmembrane region" description="Helical" evidence="1">
    <location>
        <begin position="23"/>
        <end position="44"/>
    </location>
</feature>
<comment type="caution">
    <text evidence="2">The sequence shown here is derived from an EMBL/GenBank/DDBJ whole genome shotgun (WGS) entry which is preliminary data.</text>
</comment>
<dbReference type="EMBL" id="VGIR01000145">
    <property type="protein sequence ID" value="MBM3332820.1"/>
    <property type="molecule type" value="Genomic_DNA"/>
</dbReference>
<reference evidence="2" key="1">
    <citation type="submission" date="2019-03" db="EMBL/GenBank/DDBJ databases">
        <title>Lake Tanganyika Metagenome-Assembled Genomes (MAGs).</title>
        <authorList>
            <person name="Tran P."/>
        </authorList>
    </citation>
    <scope>NUCLEOTIDE SEQUENCE</scope>
    <source>
        <strain evidence="2">K_DeepCast_150m_m2_040</strain>
    </source>
</reference>
<protein>
    <submittedName>
        <fullName evidence="2">Uncharacterized protein</fullName>
    </submittedName>
</protein>
<dbReference type="Proteomes" id="UP000779900">
    <property type="component" value="Unassembled WGS sequence"/>
</dbReference>
<sequence length="118" mass="13149">MPFPHRDAVPPPKQAGQPGCLSIIARLIWVAGGNFVLLILLAFIVQQKTTFSSLDIVFWAVVAALLFIRFADIRWLHGTGSESEPATMKDWVKYARLLFILAGGVWAVLHALLLLLRR</sequence>
<proteinExistence type="predicted"/>
<evidence type="ECO:0000313" key="2">
    <source>
        <dbReference type="EMBL" id="MBM3332820.1"/>
    </source>
</evidence>
<accession>A0A938BSQ1</accession>
<name>A0A938BSQ1_UNCW3</name>
<evidence type="ECO:0000256" key="1">
    <source>
        <dbReference type="SAM" id="Phobius"/>
    </source>
</evidence>
<keyword evidence="1" id="KW-0472">Membrane</keyword>
<organism evidence="2 3">
    <name type="scientific">candidate division WOR-3 bacterium</name>
    <dbReference type="NCBI Taxonomy" id="2052148"/>
    <lineage>
        <taxon>Bacteria</taxon>
        <taxon>Bacteria division WOR-3</taxon>
    </lineage>
</organism>
<keyword evidence="1" id="KW-1133">Transmembrane helix</keyword>
<gene>
    <name evidence="2" type="ORF">FJY68_13400</name>
</gene>
<feature type="transmembrane region" description="Helical" evidence="1">
    <location>
        <begin position="56"/>
        <end position="77"/>
    </location>
</feature>
<feature type="transmembrane region" description="Helical" evidence="1">
    <location>
        <begin position="97"/>
        <end position="116"/>
    </location>
</feature>